<dbReference type="Pfam" id="PF08706">
    <property type="entry name" value="D5_N"/>
    <property type="match status" value="1"/>
</dbReference>
<evidence type="ECO:0000256" key="2">
    <source>
        <dbReference type="ARBA" id="ARBA00022801"/>
    </source>
</evidence>
<evidence type="ECO:0000313" key="5">
    <source>
        <dbReference type="EMBL" id="PNU02508.1"/>
    </source>
</evidence>
<accession>A0A2K2FUS1</accession>
<proteinExistence type="predicted"/>
<dbReference type="InterPro" id="IPR027417">
    <property type="entry name" value="P-loop_NTPase"/>
</dbReference>
<dbReference type="InterPro" id="IPR045455">
    <property type="entry name" value="NrS-1_pol-like_helicase"/>
</dbReference>
<dbReference type="InterPro" id="IPR014015">
    <property type="entry name" value="Helicase_SF3_DNA-vir"/>
</dbReference>
<dbReference type="SUPFAM" id="SSF52540">
    <property type="entry name" value="P-loop containing nucleoside triphosphate hydrolases"/>
    <property type="match status" value="1"/>
</dbReference>
<gene>
    <name evidence="5" type="ORF">A8V01_08995</name>
</gene>
<dbReference type="GO" id="GO:0016787">
    <property type="term" value="F:hydrolase activity"/>
    <property type="evidence" value="ECO:0007669"/>
    <property type="project" value="UniProtKB-KW"/>
</dbReference>
<dbReference type="PANTHER" id="PTHR35372">
    <property type="entry name" value="ATP BINDING PROTEIN-RELATED"/>
    <property type="match status" value="1"/>
</dbReference>
<dbReference type="InterPro" id="IPR006500">
    <property type="entry name" value="Helicase_put_C_phage/plasmid"/>
</dbReference>
<name>A0A2K2FUS1_9SPHN</name>
<dbReference type="PROSITE" id="PS51206">
    <property type="entry name" value="SF3_HELICASE_1"/>
    <property type="match status" value="1"/>
</dbReference>
<comment type="caution">
    <text evidence="5">The sequence shown here is derived from an EMBL/GenBank/DDBJ whole genome shotgun (WGS) entry which is preliminary data.</text>
</comment>
<evidence type="ECO:0000256" key="3">
    <source>
        <dbReference type="ARBA" id="ARBA00022840"/>
    </source>
</evidence>
<dbReference type="GO" id="GO:0005524">
    <property type="term" value="F:ATP binding"/>
    <property type="evidence" value="ECO:0007669"/>
    <property type="project" value="UniProtKB-KW"/>
</dbReference>
<feature type="domain" description="SF3 helicase" evidence="4">
    <location>
        <begin position="201"/>
        <end position="364"/>
    </location>
</feature>
<dbReference type="EMBL" id="LYMM01000073">
    <property type="protein sequence ID" value="PNU02508.1"/>
    <property type="molecule type" value="Genomic_DNA"/>
</dbReference>
<reference evidence="5 6" key="1">
    <citation type="submission" date="2016-05" db="EMBL/GenBank/DDBJ databases">
        <title>Complete genome sequence of Novosphingobium guangzhouense SA925(T).</title>
        <authorList>
            <person name="Sha S."/>
        </authorList>
    </citation>
    <scope>NUCLEOTIDE SEQUENCE [LARGE SCALE GENOMIC DNA]</scope>
    <source>
        <strain evidence="5 6">SA925</strain>
    </source>
</reference>
<dbReference type="AlphaFoldDB" id="A0A2K2FUS1"/>
<protein>
    <recommendedName>
        <fullName evidence="4">SF3 helicase domain-containing protein</fullName>
    </recommendedName>
</protein>
<dbReference type="OrthoDB" id="9763644at2"/>
<dbReference type="NCBIfam" id="TIGR01613">
    <property type="entry name" value="primase_Cterm"/>
    <property type="match status" value="1"/>
</dbReference>
<dbReference type="SMART" id="SM00885">
    <property type="entry name" value="D5_N"/>
    <property type="match status" value="1"/>
</dbReference>
<sequence length="504" mass="55514">MRASIEIPVVSAEAMAWYELNDIGNARRIFDLALGRLLWCDDHWRAYDGKRWSGKDGARIAKQLAHDMARHIPIEADALDAAKEKPGADVPAIEERQVALYKHAVTSGNLNKTTAALGQLQSEVPITRDDFDLETLAVNVGNGTLRFVEKDGDWSVRLDPHDLADRISRLAAVDWVDDPEAAEARCPGWEKHISTVLPDPGVRRFFQACMGYAITGEITEQCIFLLQGKGGDGKSTTIDVIREVIGEYGATAAVESFLHGAARSGAEASPDMARLAGDVRICCISEPRIGAALDEGRIKQVTGGQPMQARELHGAPFEFRPRFALIAECNRKPRISGDDDGIWRRIIVIQFPHQFKGAADKTIGRRLLAEGPGVLRWLVEGTLIWLREGLQPPQSVQEAIDEYRKSSNPFGEWFSERVDLGDPDHREKAADLYASYKAFCEENAVSDREIMTSTAFGRALGDKQLSKMKGADGKVLRRGCRLRTDSELARDAAVAAVEDLGGAW</sequence>
<keyword evidence="1" id="KW-0547">Nucleotide-binding</keyword>
<dbReference type="InterPro" id="IPR014818">
    <property type="entry name" value="Phage/plasmid_primase_P4_C"/>
</dbReference>
<dbReference type="InterPro" id="IPR051620">
    <property type="entry name" value="ORF904-like_C"/>
</dbReference>
<keyword evidence="6" id="KW-1185">Reference proteome</keyword>
<dbReference type="Gene3D" id="3.40.50.300">
    <property type="entry name" value="P-loop containing nucleotide triphosphate hydrolases"/>
    <property type="match status" value="1"/>
</dbReference>
<organism evidence="5 6">
    <name type="scientific">Novosphingobium guangzhouense</name>
    <dbReference type="NCBI Taxonomy" id="1850347"/>
    <lineage>
        <taxon>Bacteria</taxon>
        <taxon>Pseudomonadati</taxon>
        <taxon>Pseudomonadota</taxon>
        <taxon>Alphaproteobacteria</taxon>
        <taxon>Sphingomonadales</taxon>
        <taxon>Sphingomonadaceae</taxon>
        <taxon>Novosphingobium</taxon>
    </lineage>
</organism>
<dbReference type="RefSeq" id="WP_103098675.1">
    <property type="nucleotide sequence ID" value="NZ_LYMM01000073.1"/>
</dbReference>
<keyword evidence="2" id="KW-0378">Hydrolase</keyword>
<dbReference type="Pfam" id="PF19263">
    <property type="entry name" value="DUF5906"/>
    <property type="match status" value="1"/>
</dbReference>
<evidence type="ECO:0000256" key="1">
    <source>
        <dbReference type="ARBA" id="ARBA00022741"/>
    </source>
</evidence>
<evidence type="ECO:0000259" key="4">
    <source>
        <dbReference type="PROSITE" id="PS51206"/>
    </source>
</evidence>
<dbReference type="Proteomes" id="UP000236327">
    <property type="component" value="Unassembled WGS sequence"/>
</dbReference>
<evidence type="ECO:0000313" key="6">
    <source>
        <dbReference type="Proteomes" id="UP000236327"/>
    </source>
</evidence>
<keyword evidence="3" id="KW-0067">ATP-binding</keyword>
<dbReference type="PANTHER" id="PTHR35372:SF2">
    <property type="entry name" value="SF3 HELICASE DOMAIN-CONTAINING PROTEIN"/>
    <property type="match status" value="1"/>
</dbReference>